<dbReference type="InterPro" id="IPR050314">
    <property type="entry name" value="Glycosyl_Hydrlase_18"/>
</dbReference>
<feature type="compositionally biased region" description="Polar residues" evidence="5">
    <location>
        <begin position="250"/>
        <end position="278"/>
    </location>
</feature>
<evidence type="ECO:0000256" key="1">
    <source>
        <dbReference type="ARBA" id="ARBA00022801"/>
    </source>
</evidence>
<dbReference type="Proteomes" id="UP001321473">
    <property type="component" value="Unassembled WGS sequence"/>
</dbReference>
<feature type="compositionally biased region" description="Polar residues" evidence="5">
    <location>
        <begin position="768"/>
        <end position="799"/>
    </location>
</feature>
<dbReference type="SMART" id="SM00636">
    <property type="entry name" value="Glyco_18"/>
    <property type="match status" value="1"/>
</dbReference>
<accession>A0AAQ4DLS4</accession>
<feature type="compositionally biased region" description="Polar residues" evidence="5">
    <location>
        <begin position="1184"/>
        <end position="1214"/>
    </location>
</feature>
<feature type="compositionally biased region" description="Polar residues" evidence="5">
    <location>
        <begin position="705"/>
        <end position="734"/>
    </location>
</feature>
<feature type="region of interest" description="Disordered" evidence="5">
    <location>
        <begin position="1"/>
        <end position="1269"/>
    </location>
</feature>
<dbReference type="Gene3D" id="3.10.50.10">
    <property type="match status" value="1"/>
</dbReference>
<dbReference type="Pfam" id="PF00704">
    <property type="entry name" value="Glyco_hydro_18"/>
    <property type="match status" value="1"/>
</dbReference>
<feature type="domain" description="GH18" evidence="6">
    <location>
        <begin position="1326"/>
        <end position="1697"/>
    </location>
</feature>
<feature type="compositionally biased region" description="Polar residues" evidence="5">
    <location>
        <begin position="196"/>
        <end position="227"/>
    </location>
</feature>
<sequence>MTLRTTAAQSSLADHIEATTSTESALVSKQRAEKTTSLSESSTSWKDQDTALRSADTPAPIQDGAEAVASTEFDFQLKQQAQKSPSASKPEPSDSLQYQDITAGIAAAHSTLEDDVEAATSTKSELESEQVAEKTVSSAPLPEPSNSWQDQDTEPRTDTTQSTVEDSAEANTSTKPKLKSEQLAERTVGSAPLPEPSTSWQDQDTEPRTGTIQSTVEDSDEITTSTKLKLESEQLAETTVSSAPLPEPYTSWQDQDTKPRTGTSQSAIEDSVEATTNAKPELESEQLAEKTLDSTPLPEPSTSWQEQDTEPWTGTTKSTVEDRVEETTSTKSKLESEQLAEKTLGSAPFPEPCTSWQDQDTEPRTGTTQATFEDGLEATMSTKPELESEQLAEKTVGSAPLPEPSTSWQDQYTEPRTGTTQSTFEGSVEATTSTKPKLESEQLAEKTVGPAPLTEPYTSFQDQDTEPRTGTTHSTFEGSVEATTSTKPKLESKQLAEKTVDSAPLPEPSTSEQDQDTEPRTGTTQATFEDSVEATTSTKPELESEQGEEKTVGSAPFPEPSTSGQDQDTEPRTGTTKATFEDSVEATTNAKPELESEQGEEKTVNSAPLPEPSTSWQDQDTEPRTGTTQATFEDSDEATTSNKSELESEQREEKTVNSAPLPEPSTSWQDQDTEPRTGTTPSILKGSVEATTITKPELESEQGEENTVNSAPLPEPSTSWQDQDTEPRTGTTPSILKGSVEATTITKPELESEQGEEKTVNSAPLPEPSTSWQDQDTEPRTGTTQATFEDSDEATTSNKSELESEQREEKTVNSAPLPEPSTSWQDQDTEPRTGTTPSILKGSVEATTITKPELESEQGEENTVNSAPLPEPATSWQDQDTEPRTGTTQATFEDSDEATTSNKSELESEQEEEKTVNSAPLPEPSTSWQDQDTEPRTGTTQATFEDSVEATTNAKPELESEQGEEKTVNSAPLPEPSTSWQDQDTERRTGTTQATFEDSDEATTCNKSELESEQEEEKTVNSAPLPEPSTSWQDQDTEPRTGTTPSILEGSVEATTSTKPVLESEQGEEKTVNSAPLPEPSTSWQDQDTEPRTGTTQATFEDSDEATTSNKSELESEQEEEKTVNSAPLPEPSTSWQDQDTEPRTGTTQATFEDSDEATTSNKSELESEQEEEKTLNSAPLPEHSTSWQDQDSEPRTGTTQSILGDSVEATTNAKPKLESEQREEKTVNSAPLSEPSTSWQDQDTEPLTGTAQSTVEVSVETTTSTKSDFLSQSETAVTMAQLPSSTASYQAQDTTPSAAVSASSVEARVELTTTIEPAIEEPDGPKVVCYFTSWSIYRDDRGRFAPEDIDPKVCTHIMYAFATLDSATLLISMADPWADEDMELYKRVTSLKAANRRLKVLLSLGGAVDSASPDKKYSRLAANATARRNFARHAASFLLKHRFDGLDVDWEFPNCEYGVCPSNPPDKENFVLLLKDLREVFAEYSRPLLLTAALSGSIEVIEEAYQVPEIFKHLDFASLMAYDYYGAWSTVIGHYAPLQSAVDETNPELSIEYVVRTLLAMGAPASQLVLGVPFYARSFTLANPRLNEIGSPSKGAGKPGPVTDSPGVLSYYEICSAIKAGGWSTMMDPRAGVYAFSGDQWVCFDGPRSLTRKARFAQKVGLAGLMVWDLSMDDFRGECGRIRPLLSAVRRALYPPPTTPAGRG</sequence>
<dbReference type="CDD" id="cd02872">
    <property type="entry name" value="GH18_chitolectin_chitotriosidase"/>
    <property type="match status" value="1"/>
</dbReference>
<dbReference type="PROSITE" id="PS01095">
    <property type="entry name" value="GH18_1"/>
    <property type="match status" value="1"/>
</dbReference>
<feature type="compositionally biased region" description="Polar residues" evidence="5">
    <location>
        <begin position="404"/>
        <end position="435"/>
    </location>
</feature>
<evidence type="ECO:0000259" key="6">
    <source>
        <dbReference type="PROSITE" id="PS51910"/>
    </source>
</evidence>
<dbReference type="PANTHER" id="PTHR11177:SF360">
    <property type="entry name" value="CHITINASE 4-RELATED"/>
    <property type="match status" value="1"/>
</dbReference>
<feature type="compositionally biased region" description="Basic and acidic residues" evidence="5">
    <location>
        <begin position="800"/>
        <end position="811"/>
    </location>
</feature>
<dbReference type="SUPFAM" id="SSF54556">
    <property type="entry name" value="Chitinase insertion domain"/>
    <property type="match status" value="1"/>
</dbReference>
<dbReference type="PANTHER" id="PTHR11177">
    <property type="entry name" value="CHITINASE"/>
    <property type="match status" value="1"/>
</dbReference>
<feature type="compositionally biased region" description="Polar residues" evidence="5">
    <location>
        <begin position="874"/>
        <end position="903"/>
    </location>
</feature>
<dbReference type="GO" id="GO:0004568">
    <property type="term" value="F:chitinase activity"/>
    <property type="evidence" value="ECO:0007669"/>
    <property type="project" value="UniProtKB-ARBA"/>
</dbReference>
<feature type="compositionally biased region" description="Low complexity" evidence="5">
    <location>
        <begin position="35"/>
        <end position="44"/>
    </location>
</feature>
<dbReference type="EMBL" id="JARKHS020029326">
    <property type="protein sequence ID" value="KAK8763414.1"/>
    <property type="molecule type" value="Genomic_DNA"/>
</dbReference>
<evidence type="ECO:0000313" key="7">
    <source>
        <dbReference type="EMBL" id="KAK8763414.1"/>
    </source>
</evidence>
<feature type="compositionally biased region" description="Polar residues" evidence="5">
    <location>
        <begin position="924"/>
        <end position="954"/>
    </location>
</feature>
<dbReference type="GO" id="GO:0008061">
    <property type="term" value="F:chitin binding"/>
    <property type="evidence" value="ECO:0007669"/>
    <property type="project" value="InterPro"/>
</dbReference>
<feature type="compositionally biased region" description="Polar residues" evidence="5">
    <location>
        <begin position="1080"/>
        <end position="1111"/>
    </location>
</feature>
<feature type="compositionally biased region" description="Polar residues" evidence="5">
    <location>
        <begin position="1"/>
        <end position="27"/>
    </location>
</feature>
<proteinExistence type="predicted"/>
<feature type="compositionally biased region" description="Polar residues" evidence="5">
    <location>
        <begin position="300"/>
        <end position="318"/>
    </location>
</feature>
<dbReference type="GO" id="GO:0005576">
    <property type="term" value="C:extracellular region"/>
    <property type="evidence" value="ECO:0007669"/>
    <property type="project" value="TreeGrafter"/>
</dbReference>
<dbReference type="InterPro" id="IPR017853">
    <property type="entry name" value="GH"/>
</dbReference>
<dbReference type="InterPro" id="IPR001579">
    <property type="entry name" value="Glyco_hydro_18_chit_AS"/>
</dbReference>
<feature type="compositionally biased region" description="Basic and acidic residues" evidence="5">
    <location>
        <begin position="488"/>
        <end position="500"/>
    </location>
</feature>
<evidence type="ECO:0000256" key="2">
    <source>
        <dbReference type="ARBA" id="ARBA00023157"/>
    </source>
</evidence>
<comment type="caution">
    <text evidence="7">The sequence shown here is derived from an EMBL/GenBank/DDBJ whole genome shotgun (WGS) entry which is preliminary data.</text>
</comment>
<feature type="compositionally biased region" description="Low complexity" evidence="5">
    <location>
        <begin position="1254"/>
        <end position="1266"/>
    </location>
</feature>
<dbReference type="PROSITE" id="PS51910">
    <property type="entry name" value="GH18_2"/>
    <property type="match status" value="1"/>
</dbReference>
<feature type="compositionally biased region" description="Polar residues" evidence="5">
    <location>
        <begin position="612"/>
        <end position="643"/>
    </location>
</feature>
<feature type="compositionally biased region" description="Polar residues" evidence="5">
    <location>
        <begin position="77"/>
        <end position="87"/>
    </location>
</feature>
<feature type="compositionally biased region" description="Polar residues" evidence="5">
    <location>
        <begin position="520"/>
        <end position="539"/>
    </location>
</feature>
<dbReference type="GO" id="GO:0006032">
    <property type="term" value="P:chitin catabolic process"/>
    <property type="evidence" value="ECO:0007669"/>
    <property type="project" value="UniProtKB-ARBA"/>
</dbReference>
<dbReference type="Gene3D" id="3.20.20.80">
    <property type="entry name" value="Glycosidases"/>
    <property type="match status" value="1"/>
</dbReference>
<feature type="compositionally biased region" description="Polar residues" evidence="5">
    <location>
        <begin position="560"/>
        <end position="578"/>
    </location>
</feature>
<keyword evidence="3 4" id="KW-0326">Glycosidase</keyword>
<evidence type="ECO:0000256" key="4">
    <source>
        <dbReference type="RuleBase" id="RU000489"/>
    </source>
</evidence>
<feature type="compositionally biased region" description="Basic and acidic residues" evidence="5">
    <location>
        <begin position="644"/>
        <end position="655"/>
    </location>
</feature>
<feature type="compositionally biased region" description="Basic and acidic residues" evidence="5">
    <location>
        <begin position="319"/>
        <end position="340"/>
    </location>
</feature>
<protein>
    <recommendedName>
        <fullName evidence="6">GH18 domain-containing protein</fullName>
    </recommendedName>
</protein>
<reference evidence="7 8" key="1">
    <citation type="journal article" date="2023" name="Arcadia Sci">
        <title>De novo assembly of a long-read Amblyomma americanum tick genome.</title>
        <authorList>
            <person name="Chou S."/>
            <person name="Poskanzer K.E."/>
            <person name="Rollins M."/>
            <person name="Thuy-Boun P.S."/>
        </authorList>
    </citation>
    <scope>NUCLEOTIDE SEQUENCE [LARGE SCALE GENOMIC DNA]</scope>
    <source>
        <strain evidence="7">F_SG_1</strain>
        <tissue evidence="7">Salivary glands</tissue>
    </source>
</reference>
<keyword evidence="8" id="KW-1185">Reference proteome</keyword>
<evidence type="ECO:0000256" key="3">
    <source>
        <dbReference type="ARBA" id="ARBA00023295"/>
    </source>
</evidence>
<dbReference type="InterPro" id="IPR029070">
    <property type="entry name" value="Chitinase_insertion_sf"/>
</dbReference>
<dbReference type="FunFam" id="3.10.50.10:FF:000001">
    <property type="entry name" value="Chitinase 3-like 1"/>
    <property type="match status" value="1"/>
</dbReference>
<dbReference type="GO" id="GO:0005975">
    <property type="term" value="P:carbohydrate metabolic process"/>
    <property type="evidence" value="ECO:0007669"/>
    <property type="project" value="InterPro"/>
</dbReference>
<feature type="compositionally biased region" description="Polar residues" evidence="5">
    <location>
        <begin position="1028"/>
        <end position="1046"/>
    </location>
</feature>
<name>A0AAQ4DLS4_AMBAM</name>
<dbReference type="InterPro" id="IPR001223">
    <property type="entry name" value="Glyco_hydro18_cat"/>
</dbReference>
<feature type="compositionally biased region" description="Basic and acidic residues" evidence="5">
    <location>
        <begin position="1216"/>
        <end position="1227"/>
    </location>
</feature>
<feature type="compositionally biased region" description="Polar residues" evidence="5">
    <location>
        <begin position="456"/>
        <end position="487"/>
    </location>
</feature>
<feature type="compositionally biased region" description="Polar residues" evidence="5">
    <location>
        <begin position="820"/>
        <end position="838"/>
    </location>
</feature>
<feature type="compositionally biased region" description="Polar residues" evidence="5">
    <location>
        <begin position="664"/>
        <end position="682"/>
    </location>
</feature>
<feature type="compositionally biased region" description="Polar residues" evidence="5">
    <location>
        <begin position="1132"/>
        <end position="1152"/>
    </location>
</feature>
<keyword evidence="1 4" id="KW-0378">Hydrolase</keyword>
<gene>
    <name evidence="7" type="ORF">V5799_033976</name>
</gene>
<evidence type="ECO:0000313" key="8">
    <source>
        <dbReference type="Proteomes" id="UP001321473"/>
    </source>
</evidence>
<feature type="compositionally biased region" description="Polar residues" evidence="5">
    <location>
        <begin position="158"/>
        <end position="175"/>
    </location>
</feature>
<organism evidence="7 8">
    <name type="scientific">Amblyomma americanum</name>
    <name type="common">Lone star tick</name>
    <dbReference type="NCBI Taxonomy" id="6943"/>
    <lineage>
        <taxon>Eukaryota</taxon>
        <taxon>Metazoa</taxon>
        <taxon>Ecdysozoa</taxon>
        <taxon>Arthropoda</taxon>
        <taxon>Chelicerata</taxon>
        <taxon>Arachnida</taxon>
        <taxon>Acari</taxon>
        <taxon>Parasitiformes</taxon>
        <taxon>Ixodida</taxon>
        <taxon>Ixodoidea</taxon>
        <taxon>Ixodidae</taxon>
        <taxon>Amblyomminae</taxon>
        <taxon>Amblyomma</taxon>
    </lineage>
</organism>
<feature type="compositionally biased region" description="Polar residues" evidence="5">
    <location>
        <begin position="1228"/>
        <end position="1253"/>
    </location>
</feature>
<dbReference type="SUPFAM" id="SSF51445">
    <property type="entry name" value="(Trans)glycosidases"/>
    <property type="match status" value="1"/>
</dbReference>
<dbReference type="InterPro" id="IPR011583">
    <property type="entry name" value="Chitinase_II/V-like_cat"/>
</dbReference>
<feature type="compositionally biased region" description="Polar residues" evidence="5">
    <location>
        <begin position="990"/>
        <end position="1007"/>
    </location>
</feature>
<keyword evidence="2" id="KW-1015">Disulfide bond</keyword>
<feature type="compositionally biased region" description="Polar residues" evidence="5">
    <location>
        <begin position="354"/>
        <end position="371"/>
    </location>
</feature>
<evidence type="ECO:0000256" key="5">
    <source>
        <dbReference type="SAM" id="MobiDB-lite"/>
    </source>
</evidence>